<evidence type="ECO:0000313" key="3">
    <source>
        <dbReference type="Proteomes" id="UP000199474"/>
    </source>
</evidence>
<feature type="transmembrane region" description="Helical" evidence="1">
    <location>
        <begin position="113"/>
        <end position="132"/>
    </location>
</feature>
<feature type="transmembrane region" description="Helical" evidence="1">
    <location>
        <begin position="191"/>
        <end position="210"/>
    </location>
</feature>
<feature type="transmembrane region" description="Helical" evidence="1">
    <location>
        <begin position="144"/>
        <end position="162"/>
    </location>
</feature>
<reference evidence="3" key="1">
    <citation type="submission" date="2016-10" db="EMBL/GenBank/DDBJ databases">
        <authorList>
            <person name="Varghese N."/>
            <person name="Submissions S."/>
        </authorList>
    </citation>
    <scope>NUCLEOTIDE SEQUENCE [LARGE SCALE GENOMIC DNA]</scope>
    <source>
        <strain evidence="3">DSM 22530</strain>
    </source>
</reference>
<organism evidence="2 3">
    <name type="scientific">Lentibacillus persicus</name>
    <dbReference type="NCBI Taxonomy" id="640948"/>
    <lineage>
        <taxon>Bacteria</taxon>
        <taxon>Bacillati</taxon>
        <taxon>Bacillota</taxon>
        <taxon>Bacilli</taxon>
        <taxon>Bacillales</taxon>
        <taxon>Bacillaceae</taxon>
        <taxon>Lentibacillus</taxon>
    </lineage>
</organism>
<feature type="transmembrane region" description="Helical" evidence="1">
    <location>
        <begin position="169"/>
        <end position="185"/>
    </location>
</feature>
<dbReference type="Pfam" id="PF04018">
    <property type="entry name" value="VCA0040-like"/>
    <property type="match status" value="1"/>
</dbReference>
<dbReference type="OrthoDB" id="9793746at2"/>
<dbReference type="PANTHER" id="PTHR37308">
    <property type="entry name" value="INTEGRAL MEMBRANE PROTEIN"/>
    <property type="match status" value="1"/>
</dbReference>
<sequence length="271" mass="29066">MEWKNIYRGILMGASDVVPGVSGGTIAVLLGIYERLIAAINGFVSKEWKKQLGFLIPLGIGIITAIFLLSNVIDWLFKNYPGPTKFFFLGLILGVLPYLFHKADATNKFKTKHIILLLIGAVIVGSMAFLQASEGPVIENMTSSTYILLFFSGFIASSALVLPGISGSLMLLILGVYTTIIGAISNLQLDIIAVTAAGIILGIVFMSKLVNFFLNHYYTGTFAVVIGMVIGSVFVVFPGWPAEVSRVLVSIVTFAAGLAGAYLLGKVEYKA</sequence>
<feature type="transmembrane region" description="Helical" evidence="1">
    <location>
        <begin position="6"/>
        <end position="33"/>
    </location>
</feature>
<gene>
    <name evidence="2" type="ORF">SAMN05216238_11360</name>
</gene>
<dbReference type="Proteomes" id="UP000199474">
    <property type="component" value="Unassembled WGS sequence"/>
</dbReference>
<keyword evidence="1" id="KW-0472">Membrane</keyword>
<dbReference type="PANTHER" id="PTHR37308:SF1">
    <property type="entry name" value="POLYPRENYL-PHOSPHATE TRANSPORTER"/>
    <property type="match status" value="1"/>
</dbReference>
<dbReference type="EMBL" id="FOMR01000013">
    <property type="protein sequence ID" value="SFE34915.1"/>
    <property type="molecule type" value="Genomic_DNA"/>
</dbReference>
<evidence type="ECO:0000256" key="1">
    <source>
        <dbReference type="SAM" id="Phobius"/>
    </source>
</evidence>
<keyword evidence="3" id="KW-1185">Reference proteome</keyword>
<feature type="transmembrane region" description="Helical" evidence="1">
    <location>
        <begin position="54"/>
        <end position="77"/>
    </location>
</feature>
<feature type="transmembrane region" description="Helical" evidence="1">
    <location>
        <begin position="246"/>
        <end position="265"/>
    </location>
</feature>
<dbReference type="STRING" id="640948.SAMN05216238_11360"/>
<dbReference type="AlphaFoldDB" id="A0A1I1ZTA8"/>
<feature type="transmembrane region" description="Helical" evidence="1">
    <location>
        <begin position="83"/>
        <end position="101"/>
    </location>
</feature>
<protein>
    <submittedName>
        <fullName evidence="2">Putative membrane protein</fullName>
    </submittedName>
</protein>
<accession>A0A1I1ZTA8</accession>
<proteinExistence type="predicted"/>
<keyword evidence="1" id="KW-1133">Transmembrane helix</keyword>
<dbReference type="InterPro" id="IPR007163">
    <property type="entry name" value="VCA0040-like"/>
</dbReference>
<feature type="transmembrane region" description="Helical" evidence="1">
    <location>
        <begin position="217"/>
        <end position="240"/>
    </location>
</feature>
<dbReference type="RefSeq" id="WP_090087007.1">
    <property type="nucleotide sequence ID" value="NZ_FOMR01000013.1"/>
</dbReference>
<evidence type="ECO:0000313" key="2">
    <source>
        <dbReference type="EMBL" id="SFE34915.1"/>
    </source>
</evidence>
<keyword evidence="1" id="KW-0812">Transmembrane</keyword>
<name>A0A1I1ZTA8_9BACI</name>